<comment type="caution">
    <text evidence="12">The sequence shown here is derived from an EMBL/GenBank/DDBJ whole genome shotgun (WGS) entry which is preliminary data.</text>
</comment>
<feature type="domain" description="Pyridoxamine kinase/Phosphomethylpyrimidine kinase" evidence="11">
    <location>
        <begin position="24"/>
        <end position="270"/>
    </location>
</feature>
<evidence type="ECO:0000313" key="13">
    <source>
        <dbReference type="Proteomes" id="UP000054314"/>
    </source>
</evidence>
<evidence type="ECO:0000256" key="2">
    <source>
        <dbReference type="ARBA" id="ARBA00000565"/>
    </source>
</evidence>
<dbReference type="GO" id="GO:0009228">
    <property type="term" value="P:thiamine biosynthetic process"/>
    <property type="evidence" value="ECO:0007669"/>
    <property type="project" value="UniProtKB-KW"/>
</dbReference>
<evidence type="ECO:0000256" key="1">
    <source>
        <dbReference type="ARBA" id="ARBA00000151"/>
    </source>
</evidence>
<evidence type="ECO:0000313" key="12">
    <source>
        <dbReference type="EMBL" id="KGM13017.1"/>
    </source>
</evidence>
<comment type="pathway">
    <text evidence="4">Cofactor biosynthesis; thiamine diphosphate biosynthesis; 4-amino-2-methyl-5-diphosphomethylpyrimidine from 5-amino-1-(5-phospho-D-ribosyl)imidazole: step 3/3.</text>
</comment>
<dbReference type="AlphaFoldDB" id="A0A0A0BZ78"/>
<dbReference type="PANTHER" id="PTHR20858:SF17">
    <property type="entry name" value="HYDROXYMETHYLPYRIMIDINE_PHOSPHOMETHYLPYRIMIDINE KINASE THI20-RELATED"/>
    <property type="match status" value="1"/>
</dbReference>
<keyword evidence="13" id="KW-1185">Reference proteome</keyword>
<accession>A0A0A0BZ78</accession>
<dbReference type="FunFam" id="3.40.1190.20:FF:000003">
    <property type="entry name" value="Phosphomethylpyrimidine kinase ThiD"/>
    <property type="match status" value="1"/>
</dbReference>
<dbReference type="InterPro" id="IPR004399">
    <property type="entry name" value="HMP/HMP-P_kinase_dom"/>
</dbReference>
<evidence type="ECO:0000256" key="5">
    <source>
        <dbReference type="ARBA" id="ARBA00022679"/>
    </source>
</evidence>
<comment type="catalytic activity">
    <reaction evidence="1">
        <text>4-amino-5-hydroxymethyl-2-methylpyrimidine + ATP = 4-amino-2-methyl-5-(phosphooxymethyl)pyrimidine + ADP + H(+)</text>
        <dbReference type="Rhea" id="RHEA:23096"/>
        <dbReference type="ChEBI" id="CHEBI:15378"/>
        <dbReference type="ChEBI" id="CHEBI:16892"/>
        <dbReference type="ChEBI" id="CHEBI:30616"/>
        <dbReference type="ChEBI" id="CHEBI:58354"/>
        <dbReference type="ChEBI" id="CHEBI:456216"/>
        <dbReference type="EC" id="2.7.1.49"/>
    </reaction>
</comment>
<dbReference type="Pfam" id="PF08543">
    <property type="entry name" value="Phos_pyr_kin"/>
    <property type="match status" value="1"/>
</dbReference>
<dbReference type="UniPathway" id="UPA00060">
    <property type="reaction ID" value="UER00138"/>
</dbReference>
<comment type="catalytic activity">
    <reaction evidence="2">
        <text>4-amino-2-methyl-5-(phosphooxymethyl)pyrimidine + ATP = 4-amino-2-methyl-5-(diphosphooxymethyl)pyrimidine + ADP</text>
        <dbReference type="Rhea" id="RHEA:19893"/>
        <dbReference type="ChEBI" id="CHEBI:30616"/>
        <dbReference type="ChEBI" id="CHEBI:57841"/>
        <dbReference type="ChEBI" id="CHEBI:58354"/>
        <dbReference type="ChEBI" id="CHEBI:456216"/>
        <dbReference type="EC" id="2.7.4.7"/>
    </reaction>
</comment>
<evidence type="ECO:0000259" key="11">
    <source>
        <dbReference type="Pfam" id="PF08543"/>
    </source>
</evidence>
<sequence length="281" mass="28752">MTGDTRGGGPQPSRVRALSVAGTDPTGGAGIHADLKSFAAHGAYGMAVVTALVAQNTCGVRQVHVPDVGFLRAQLDAVGDDVDVDAVKVGMVGTRDVAEEITSWLVRTRPPVVVVDPVMVATSGDRLLDAGAEEAVRGMLTCADLVTPNLPELAVLLGTAPARSWSRALEQARELAARHGLTVLVKGGHLDGARSPDAVVDGATVVELDAPRVATSATHGTGCSLSAALAALRPVSQDWPEAARRAKAWLTGALRAGEALQVGRGNGPVDHLHGLHPGRGA</sequence>
<dbReference type="GO" id="GO:0009229">
    <property type="term" value="P:thiamine diphosphate biosynthetic process"/>
    <property type="evidence" value="ECO:0007669"/>
    <property type="project" value="UniProtKB-UniPathway"/>
</dbReference>
<dbReference type="RefSeq" id="WP_052105262.1">
    <property type="nucleotide sequence ID" value="NZ_AXCZ01000074.1"/>
</dbReference>
<evidence type="ECO:0000256" key="3">
    <source>
        <dbReference type="ARBA" id="ARBA00003848"/>
    </source>
</evidence>
<gene>
    <name evidence="12" type="ORF">N869_16770</name>
</gene>
<feature type="compositionally biased region" description="Gly residues" evidence="10">
    <location>
        <begin position="1"/>
        <end position="10"/>
    </location>
</feature>
<dbReference type="GO" id="GO:0005829">
    <property type="term" value="C:cytosol"/>
    <property type="evidence" value="ECO:0007669"/>
    <property type="project" value="TreeGrafter"/>
</dbReference>
<dbReference type="InterPro" id="IPR013749">
    <property type="entry name" value="PM/HMP-P_kinase-1"/>
</dbReference>
<keyword evidence="6" id="KW-0547">Nucleotide-binding</keyword>
<keyword evidence="8" id="KW-0067">ATP-binding</keyword>
<dbReference type="OrthoDB" id="34166at2"/>
<proteinExistence type="predicted"/>
<dbReference type="NCBIfam" id="TIGR00097">
    <property type="entry name" value="HMP-P_kinase"/>
    <property type="match status" value="1"/>
</dbReference>
<evidence type="ECO:0000256" key="4">
    <source>
        <dbReference type="ARBA" id="ARBA00004769"/>
    </source>
</evidence>
<evidence type="ECO:0000256" key="8">
    <source>
        <dbReference type="ARBA" id="ARBA00022840"/>
    </source>
</evidence>
<keyword evidence="5" id="KW-0808">Transferase</keyword>
<dbReference type="GO" id="GO:0008902">
    <property type="term" value="F:hydroxymethylpyrimidine kinase activity"/>
    <property type="evidence" value="ECO:0007669"/>
    <property type="project" value="UniProtKB-EC"/>
</dbReference>
<evidence type="ECO:0000256" key="6">
    <source>
        <dbReference type="ARBA" id="ARBA00022741"/>
    </source>
</evidence>
<dbReference type="SUPFAM" id="SSF53613">
    <property type="entry name" value="Ribokinase-like"/>
    <property type="match status" value="1"/>
</dbReference>
<organism evidence="12 13">
    <name type="scientific">Cellulomonas bogoriensis 69B4 = DSM 16987</name>
    <dbReference type="NCBI Taxonomy" id="1386082"/>
    <lineage>
        <taxon>Bacteria</taxon>
        <taxon>Bacillati</taxon>
        <taxon>Actinomycetota</taxon>
        <taxon>Actinomycetes</taxon>
        <taxon>Micrococcales</taxon>
        <taxon>Cellulomonadaceae</taxon>
        <taxon>Cellulomonas</taxon>
    </lineage>
</organism>
<evidence type="ECO:0000256" key="9">
    <source>
        <dbReference type="ARBA" id="ARBA00022977"/>
    </source>
</evidence>
<protein>
    <submittedName>
        <fullName evidence="12">Hydroxymethylpyrimidine kinase</fullName>
    </submittedName>
</protein>
<dbReference type="CDD" id="cd01169">
    <property type="entry name" value="HMPP_kinase"/>
    <property type="match status" value="1"/>
</dbReference>
<reference evidence="12 13" key="1">
    <citation type="submission" date="2013-08" db="EMBL/GenBank/DDBJ databases">
        <title>Genome sequencing of Cellulomonas bogoriensis 69B4.</title>
        <authorList>
            <person name="Chen F."/>
            <person name="Li Y."/>
            <person name="Wang G."/>
        </authorList>
    </citation>
    <scope>NUCLEOTIDE SEQUENCE [LARGE SCALE GENOMIC DNA]</scope>
    <source>
        <strain evidence="12 13">69B4</strain>
    </source>
</reference>
<dbReference type="InterPro" id="IPR029056">
    <property type="entry name" value="Ribokinase-like"/>
</dbReference>
<dbReference type="Proteomes" id="UP000054314">
    <property type="component" value="Unassembled WGS sequence"/>
</dbReference>
<evidence type="ECO:0000256" key="7">
    <source>
        <dbReference type="ARBA" id="ARBA00022777"/>
    </source>
</evidence>
<name>A0A0A0BZ78_9CELL</name>
<dbReference type="GO" id="GO:0008972">
    <property type="term" value="F:phosphomethylpyrimidine kinase activity"/>
    <property type="evidence" value="ECO:0007669"/>
    <property type="project" value="UniProtKB-EC"/>
</dbReference>
<dbReference type="GO" id="GO:0005524">
    <property type="term" value="F:ATP binding"/>
    <property type="evidence" value="ECO:0007669"/>
    <property type="project" value="UniProtKB-KW"/>
</dbReference>
<keyword evidence="7 12" id="KW-0418">Kinase</keyword>
<evidence type="ECO:0000256" key="10">
    <source>
        <dbReference type="SAM" id="MobiDB-lite"/>
    </source>
</evidence>
<feature type="region of interest" description="Disordered" evidence="10">
    <location>
        <begin position="1"/>
        <end position="22"/>
    </location>
</feature>
<dbReference type="EMBL" id="AXCZ01000074">
    <property type="protein sequence ID" value="KGM13017.1"/>
    <property type="molecule type" value="Genomic_DNA"/>
</dbReference>
<dbReference type="PANTHER" id="PTHR20858">
    <property type="entry name" value="PHOSPHOMETHYLPYRIMIDINE KINASE"/>
    <property type="match status" value="1"/>
</dbReference>
<keyword evidence="9" id="KW-0784">Thiamine biosynthesis</keyword>
<comment type="function">
    <text evidence="3">Catalyzes the phosphorylation of hydroxymethylpyrimidine phosphate (HMP-P) to HMP-PP, and of HMP to HMP-P.</text>
</comment>
<dbReference type="Gene3D" id="3.40.1190.20">
    <property type="match status" value="1"/>
</dbReference>